<dbReference type="CDD" id="cd00063">
    <property type="entry name" value="FN3"/>
    <property type="match status" value="3"/>
</dbReference>
<dbReference type="STRING" id="307972.A0A2G8LGR3"/>
<dbReference type="PANTHER" id="PTHR26391">
    <property type="entry name" value="INACTIVE TYROSINE-PROTEIN KINASE 7"/>
    <property type="match status" value="1"/>
</dbReference>
<reference evidence="2 3" key="1">
    <citation type="journal article" date="2017" name="PLoS Biol.">
        <title>The sea cucumber genome provides insights into morphological evolution and visceral regeneration.</title>
        <authorList>
            <person name="Zhang X."/>
            <person name="Sun L."/>
            <person name="Yuan J."/>
            <person name="Sun Y."/>
            <person name="Gao Y."/>
            <person name="Zhang L."/>
            <person name="Li S."/>
            <person name="Dai H."/>
            <person name="Hamel J.F."/>
            <person name="Liu C."/>
            <person name="Yu Y."/>
            <person name="Liu S."/>
            <person name="Lin W."/>
            <person name="Guo K."/>
            <person name="Jin S."/>
            <person name="Xu P."/>
            <person name="Storey K.B."/>
            <person name="Huan P."/>
            <person name="Zhang T."/>
            <person name="Zhou Y."/>
            <person name="Zhang J."/>
            <person name="Lin C."/>
            <person name="Li X."/>
            <person name="Xing L."/>
            <person name="Huo D."/>
            <person name="Sun M."/>
            <person name="Wang L."/>
            <person name="Mercier A."/>
            <person name="Li F."/>
            <person name="Yang H."/>
            <person name="Xiang J."/>
        </authorList>
    </citation>
    <scope>NUCLEOTIDE SEQUENCE [LARGE SCALE GENOMIC DNA]</scope>
    <source>
        <strain evidence="2">Shaxun</strain>
        <tissue evidence="2">Muscle</tissue>
    </source>
</reference>
<dbReference type="Proteomes" id="UP000230750">
    <property type="component" value="Unassembled WGS sequence"/>
</dbReference>
<organism evidence="2 3">
    <name type="scientific">Stichopus japonicus</name>
    <name type="common">Sea cucumber</name>
    <dbReference type="NCBI Taxonomy" id="307972"/>
    <lineage>
        <taxon>Eukaryota</taxon>
        <taxon>Metazoa</taxon>
        <taxon>Echinodermata</taxon>
        <taxon>Eleutherozoa</taxon>
        <taxon>Echinozoa</taxon>
        <taxon>Holothuroidea</taxon>
        <taxon>Aspidochirotacea</taxon>
        <taxon>Aspidochirotida</taxon>
        <taxon>Stichopodidae</taxon>
        <taxon>Apostichopus</taxon>
    </lineage>
</organism>
<feature type="domain" description="Fibronectin type-III" evidence="1">
    <location>
        <begin position="303"/>
        <end position="398"/>
    </location>
</feature>
<dbReference type="EMBL" id="MRZV01000083">
    <property type="protein sequence ID" value="PIK59437.1"/>
    <property type="molecule type" value="Genomic_DNA"/>
</dbReference>
<proteinExistence type="predicted"/>
<evidence type="ECO:0000313" key="3">
    <source>
        <dbReference type="Proteomes" id="UP000230750"/>
    </source>
</evidence>
<dbReference type="PROSITE" id="PS50853">
    <property type="entry name" value="FN3"/>
    <property type="match status" value="3"/>
</dbReference>
<keyword evidence="3" id="KW-1185">Reference proteome</keyword>
<dbReference type="OrthoDB" id="504170at2759"/>
<dbReference type="InterPro" id="IPR036116">
    <property type="entry name" value="FN3_sf"/>
</dbReference>
<evidence type="ECO:0000259" key="1">
    <source>
        <dbReference type="PROSITE" id="PS50853"/>
    </source>
</evidence>
<dbReference type="SMART" id="SM00060">
    <property type="entry name" value="FN3"/>
    <property type="match status" value="3"/>
</dbReference>
<evidence type="ECO:0000313" key="2">
    <source>
        <dbReference type="EMBL" id="PIK59437.1"/>
    </source>
</evidence>
<dbReference type="PANTHER" id="PTHR26391:SF18">
    <property type="entry name" value="PROTEIN KINASE RECEPTOR TIE-1, PUTATIVE-RELATED"/>
    <property type="match status" value="1"/>
</dbReference>
<gene>
    <name evidence="2" type="ORF">BSL78_03650</name>
</gene>
<sequence length="552" mass="61542">MQKTFYGGRLALVGGGDQGSPPPWADQRVFVFQMPTSFFKGGRHPSKFRHRGIGRIWMPEEAPCGGEISQHVCPPETTDEAFCLDSSLPCYQTPPSYDQSEPLECSDVTSTGLTVTWPAWDETVDHGHGPIVEYRIQIKGPGEEEFTEIPKGRQLSHQFTGLRENVNYKFRISVIRDHPFGEGTPSNKQTCMTSGAPLFANPTPLEFEDVTSSGVTVTWSAWDPILDTGTGPVTSYMILYREEGQRQWKRKETDSPYVRLTDLTEDTEYEVAIRLKTNQAEYAEKSTIQIVTTILAEPPSFADPEPLEFRDITSSSVTVSWPDWDPSVDLGTGPVNSYKIYYRQEGNREWKTEKTSETSVVLTELTDGTAYEVAISLQDRNGDYTDKNVPQIVTTACEDLVITDLEYTSSSKRAGYASATVTWSVEGVTDSCRVLSQRLSFQLSDVLECGGLPTTEDATPRLVDVEDGVARTKTVRSLRANSLYNLILRLNTQTRTYEKSIQTIQTATSSKSSRYNSVACTKMRTHGPPILIVSRGKWFSGLGLLILTEFIV</sequence>
<dbReference type="InterPro" id="IPR013783">
    <property type="entry name" value="Ig-like_fold"/>
</dbReference>
<dbReference type="Pfam" id="PF00041">
    <property type="entry name" value="fn3"/>
    <property type="match status" value="3"/>
</dbReference>
<accession>A0A2G8LGR3</accession>
<feature type="domain" description="Fibronectin type-III" evidence="1">
    <location>
        <begin position="99"/>
        <end position="196"/>
    </location>
</feature>
<dbReference type="AlphaFoldDB" id="A0A2G8LGR3"/>
<name>A0A2G8LGR3_STIJA</name>
<dbReference type="Gene3D" id="2.60.40.10">
    <property type="entry name" value="Immunoglobulins"/>
    <property type="match status" value="3"/>
</dbReference>
<feature type="domain" description="Fibronectin type-III" evidence="1">
    <location>
        <begin position="201"/>
        <end position="296"/>
    </location>
</feature>
<dbReference type="SUPFAM" id="SSF49265">
    <property type="entry name" value="Fibronectin type III"/>
    <property type="match status" value="2"/>
</dbReference>
<dbReference type="InterPro" id="IPR003961">
    <property type="entry name" value="FN3_dom"/>
</dbReference>
<protein>
    <recommendedName>
        <fullName evidence="1">Fibronectin type-III domain-containing protein</fullName>
    </recommendedName>
</protein>
<comment type="caution">
    <text evidence="2">The sequence shown here is derived from an EMBL/GenBank/DDBJ whole genome shotgun (WGS) entry which is preliminary data.</text>
</comment>